<dbReference type="InterPro" id="IPR029068">
    <property type="entry name" value="Glyas_Bleomycin-R_OHBP_Dase"/>
</dbReference>
<dbReference type="PROSITE" id="PS51819">
    <property type="entry name" value="VOC"/>
    <property type="match status" value="1"/>
</dbReference>
<comment type="caution">
    <text evidence="2">The sequence shown here is derived from an EMBL/GenBank/DDBJ whole genome shotgun (WGS) entry which is preliminary data.</text>
</comment>
<sequence>MPDGAEFPELRQVVLDCTDARALAEFYRQLLGLRYRPGDEPPGPGEPDPAGADWLVLRDSSGRPSVAFQQVNQLPEATWPEGPVPQQLHLDLTVPTADGLRDQHERAVALGARMLLDRFDDPEEPLRVYADPAGHPFCIFVAPPSAPAPP</sequence>
<organism evidence="2 3">
    <name type="scientific">Haloactinopolyspora alba</name>
    <dbReference type="NCBI Taxonomy" id="648780"/>
    <lineage>
        <taxon>Bacteria</taxon>
        <taxon>Bacillati</taxon>
        <taxon>Actinomycetota</taxon>
        <taxon>Actinomycetes</taxon>
        <taxon>Jiangellales</taxon>
        <taxon>Jiangellaceae</taxon>
        <taxon>Haloactinopolyspora</taxon>
    </lineage>
</organism>
<dbReference type="PANTHER" id="PTHR35908:SF1">
    <property type="entry name" value="CONSERVED PROTEIN"/>
    <property type="match status" value="1"/>
</dbReference>
<evidence type="ECO:0000313" key="3">
    <source>
        <dbReference type="Proteomes" id="UP000243528"/>
    </source>
</evidence>
<protein>
    <recommendedName>
        <fullName evidence="1">VOC domain-containing protein</fullName>
    </recommendedName>
</protein>
<feature type="domain" description="VOC" evidence="1">
    <location>
        <begin position="9"/>
        <end position="142"/>
    </location>
</feature>
<dbReference type="OrthoDB" id="1645442at2"/>
<reference evidence="2 3" key="1">
    <citation type="submission" date="2018-03" db="EMBL/GenBank/DDBJ databases">
        <title>Genomic Encyclopedia of Archaeal and Bacterial Type Strains, Phase II (KMG-II): from individual species to whole genera.</title>
        <authorList>
            <person name="Goeker M."/>
        </authorList>
    </citation>
    <scope>NUCLEOTIDE SEQUENCE [LARGE SCALE GENOMIC DNA]</scope>
    <source>
        <strain evidence="2 3">DSM 45211</strain>
    </source>
</reference>
<dbReference type="PANTHER" id="PTHR35908">
    <property type="entry name" value="HYPOTHETICAL FUSION PROTEIN"/>
    <property type="match status" value="1"/>
</dbReference>
<dbReference type="Proteomes" id="UP000243528">
    <property type="component" value="Unassembled WGS sequence"/>
</dbReference>
<dbReference type="SUPFAM" id="SSF54593">
    <property type="entry name" value="Glyoxalase/Bleomycin resistance protein/Dihydroxybiphenyl dioxygenase"/>
    <property type="match status" value="1"/>
</dbReference>
<name>A0A2P8DHE6_9ACTN</name>
<proteinExistence type="predicted"/>
<dbReference type="CDD" id="cd06587">
    <property type="entry name" value="VOC"/>
    <property type="match status" value="1"/>
</dbReference>
<keyword evidence="3" id="KW-1185">Reference proteome</keyword>
<accession>A0A2P8DHE6</accession>
<dbReference type="Gene3D" id="3.10.180.10">
    <property type="entry name" value="2,3-Dihydroxybiphenyl 1,2-Dioxygenase, domain 1"/>
    <property type="match status" value="1"/>
</dbReference>
<evidence type="ECO:0000259" key="1">
    <source>
        <dbReference type="PROSITE" id="PS51819"/>
    </source>
</evidence>
<dbReference type="EMBL" id="PYGE01000025">
    <property type="protein sequence ID" value="PSK96628.1"/>
    <property type="molecule type" value="Genomic_DNA"/>
</dbReference>
<dbReference type="Pfam" id="PF18029">
    <property type="entry name" value="Glyoxalase_6"/>
    <property type="match status" value="1"/>
</dbReference>
<dbReference type="InterPro" id="IPR037523">
    <property type="entry name" value="VOC_core"/>
</dbReference>
<gene>
    <name evidence="2" type="ORF">CLV30_1258</name>
</gene>
<dbReference type="AlphaFoldDB" id="A0A2P8DHE6"/>
<evidence type="ECO:0000313" key="2">
    <source>
        <dbReference type="EMBL" id="PSK96628.1"/>
    </source>
</evidence>
<dbReference type="RefSeq" id="WP_106539634.1">
    <property type="nucleotide sequence ID" value="NZ_PYGE01000025.1"/>
</dbReference>
<dbReference type="InterPro" id="IPR041581">
    <property type="entry name" value="Glyoxalase_6"/>
</dbReference>